<dbReference type="NCBIfam" id="TIGR00622">
    <property type="entry name" value="ssl1"/>
    <property type="match status" value="1"/>
</dbReference>
<dbReference type="GO" id="GO:0006351">
    <property type="term" value="P:DNA-templated transcription"/>
    <property type="evidence" value="ECO:0007669"/>
    <property type="project" value="InterPro"/>
</dbReference>
<evidence type="ECO:0000313" key="15">
    <source>
        <dbReference type="EMBL" id="CAL5131540.1"/>
    </source>
</evidence>
<keyword evidence="6 11" id="KW-0862">Zinc</keyword>
<keyword evidence="5" id="KW-0863">Zinc-finger</keyword>
<keyword evidence="3 11" id="KW-0479">Metal-binding</keyword>
<gene>
    <name evidence="15" type="ORF">CDAUBV1_LOCUS4006</name>
</gene>
<dbReference type="InterPro" id="IPR013083">
    <property type="entry name" value="Znf_RING/FYVE/PHD"/>
</dbReference>
<dbReference type="PIRSF" id="PIRSF015919">
    <property type="entry name" value="TFIIH_SSL1"/>
    <property type="match status" value="1"/>
</dbReference>
<dbReference type="SMART" id="SM00327">
    <property type="entry name" value="VWA"/>
    <property type="match status" value="1"/>
</dbReference>
<dbReference type="InterPro" id="IPR004595">
    <property type="entry name" value="TFIIH_C1-like_dom"/>
</dbReference>
<evidence type="ECO:0000313" key="16">
    <source>
        <dbReference type="Proteomes" id="UP001497525"/>
    </source>
</evidence>
<name>A0AAV2T2S9_CALDB</name>
<dbReference type="GO" id="GO:0005675">
    <property type="term" value="C:transcription factor TFIIH holo complex"/>
    <property type="evidence" value="ECO:0007669"/>
    <property type="project" value="UniProtKB-UniRule"/>
</dbReference>
<organism evidence="15 16">
    <name type="scientific">Calicophoron daubneyi</name>
    <name type="common">Rumen fluke</name>
    <name type="synonym">Paramphistomum daubneyi</name>
    <dbReference type="NCBI Taxonomy" id="300641"/>
    <lineage>
        <taxon>Eukaryota</taxon>
        <taxon>Metazoa</taxon>
        <taxon>Spiralia</taxon>
        <taxon>Lophotrochozoa</taxon>
        <taxon>Platyhelminthes</taxon>
        <taxon>Trematoda</taxon>
        <taxon>Digenea</taxon>
        <taxon>Plagiorchiida</taxon>
        <taxon>Pronocephalata</taxon>
        <taxon>Paramphistomoidea</taxon>
        <taxon>Paramphistomidae</taxon>
        <taxon>Calicophoron</taxon>
    </lineage>
</organism>
<feature type="region of interest" description="Disordered" evidence="13">
    <location>
        <begin position="344"/>
        <end position="364"/>
    </location>
</feature>
<proteinExistence type="inferred from homology"/>
<dbReference type="SUPFAM" id="SSF53300">
    <property type="entry name" value="vWA-like"/>
    <property type="match status" value="1"/>
</dbReference>
<dbReference type="CDD" id="cd01453">
    <property type="entry name" value="vWA_transcription_factor_IIH_type"/>
    <property type="match status" value="1"/>
</dbReference>
<dbReference type="AlphaFoldDB" id="A0AAV2T2S9"/>
<accession>A0AAV2T2S9</accession>
<dbReference type="InterPro" id="IPR013087">
    <property type="entry name" value="Znf_C2H2_type"/>
</dbReference>
<dbReference type="Proteomes" id="UP001497525">
    <property type="component" value="Unassembled WGS sequence"/>
</dbReference>
<dbReference type="GO" id="GO:0008270">
    <property type="term" value="F:zinc ion binding"/>
    <property type="evidence" value="ECO:0007669"/>
    <property type="project" value="UniProtKB-UniRule"/>
</dbReference>
<feature type="zinc finger region" description="C4-type" evidence="12">
    <location>
        <begin position="298"/>
        <end position="315"/>
    </location>
</feature>
<comment type="similarity">
    <text evidence="2 11">Belongs to the GTF2H2 family.</text>
</comment>
<dbReference type="InterPro" id="IPR046349">
    <property type="entry name" value="C1-like_sf"/>
</dbReference>
<evidence type="ECO:0000256" key="6">
    <source>
        <dbReference type="ARBA" id="ARBA00022833"/>
    </source>
</evidence>
<dbReference type="GO" id="GO:0006289">
    <property type="term" value="P:nucleotide-excision repair"/>
    <property type="evidence" value="ECO:0007669"/>
    <property type="project" value="UniProtKB-UniRule"/>
</dbReference>
<comment type="subcellular location">
    <subcellularLocation>
        <location evidence="1 11">Nucleus</location>
    </subcellularLocation>
</comment>
<dbReference type="InterPro" id="IPR012170">
    <property type="entry name" value="TFIIH_SSL1/p44"/>
</dbReference>
<dbReference type="InterPro" id="IPR007198">
    <property type="entry name" value="Ssl1-like"/>
</dbReference>
<evidence type="ECO:0000256" key="7">
    <source>
        <dbReference type="ARBA" id="ARBA00023015"/>
    </source>
</evidence>
<reference evidence="15" key="1">
    <citation type="submission" date="2024-06" db="EMBL/GenBank/DDBJ databases">
        <authorList>
            <person name="Liu X."/>
            <person name="Lenzi L."/>
            <person name="Haldenby T S."/>
            <person name="Uol C."/>
        </authorList>
    </citation>
    <scope>NUCLEOTIDE SEQUENCE</scope>
</reference>
<keyword evidence="10 11" id="KW-0539">Nucleus</keyword>
<dbReference type="PANTHER" id="PTHR12695">
    <property type="entry name" value="GENERAL TRANSCRIPTION FACTOR IIH SUBUNIT 2"/>
    <property type="match status" value="1"/>
</dbReference>
<evidence type="ECO:0000256" key="10">
    <source>
        <dbReference type="ARBA" id="ARBA00023242"/>
    </source>
</evidence>
<keyword evidence="8 11" id="KW-0804">Transcription</keyword>
<keyword evidence="4" id="KW-0227">DNA damage</keyword>
<dbReference type="Gene3D" id="3.30.40.10">
    <property type="entry name" value="Zinc/RING finger domain, C3HC4 (zinc finger)"/>
    <property type="match status" value="1"/>
</dbReference>
<keyword evidence="7 11" id="KW-0805">Transcription regulation</keyword>
<sequence>MTQDNEKREFRWESGYEKTWSGIREDESGRLITTLEQLVHDAHTQIRKKRRRLGAGEEGFIRLGMMRHVFLIIDLSQAMQAQDLKPSRLLCTLRAVSTFVRDYFDQNPISQLGIIVTSDRRAERLTELSGNPRVHLAALEQLRTRACSGEPSLQNALLLAESHLKYTPHHNEIIVLMASLTTCDPGDIHQTIQSLATNRIQCSVISLAVEVFVYRALAQLTQGTFHVILDEFHLKSILKNMVPPPVASTETPSRLMRMGFPHSETVDLDRFPTKRCMCHLTSQSEASKLTTPNPQYGCPRCRAAYCELPIECCVCGLTLVAAPHLARAYHHLFPLNLFEPVRPAELNSNQGPDDHPKETKNDQSESTVQRCTGCDIPFSSKGLAYQCTSCRCLFCRACDAFLHDSVHSCPGCVPLLSH</sequence>
<dbReference type="SUPFAM" id="SSF57889">
    <property type="entry name" value="Cysteine-rich domain"/>
    <property type="match status" value="1"/>
</dbReference>
<dbReference type="PANTHER" id="PTHR12695:SF2">
    <property type="entry name" value="GENERAL TRANSCRIPTION FACTOR IIH SUBUNIT 2-RELATED"/>
    <property type="match status" value="1"/>
</dbReference>
<dbReference type="GO" id="GO:0000439">
    <property type="term" value="C:transcription factor TFIIH core complex"/>
    <property type="evidence" value="ECO:0007669"/>
    <property type="project" value="InterPro"/>
</dbReference>
<evidence type="ECO:0000256" key="1">
    <source>
        <dbReference type="ARBA" id="ARBA00004123"/>
    </source>
</evidence>
<evidence type="ECO:0000256" key="11">
    <source>
        <dbReference type="PIRNR" id="PIRNR015919"/>
    </source>
</evidence>
<dbReference type="InterPro" id="IPR036465">
    <property type="entry name" value="vWFA_dom_sf"/>
</dbReference>
<dbReference type="Gene3D" id="3.40.50.410">
    <property type="entry name" value="von Willebrand factor, type A domain"/>
    <property type="match status" value="1"/>
</dbReference>
<feature type="domain" description="C2H2-type" evidence="14">
    <location>
        <begin position="387"/>
        <end position="407"/>
    </location>
</feature>
<evidence type="ECO:0000256" key="13">
    <source>
        <dbReference type="SAM" id="MobiDB-lite"/>
    </source>
</evidence>
<evidence type="ECO:0000256" key="4">
    <source>
        <dbReference type="ARBA" id="ARBA00022763"/>
    </source>
</evidence>
<evidence type="ECO:0000256" key="3">
    <source>
        <dbReference type="ARBA" id="ARBA00022723"/>
    </source>
</evidence>
<dbReference type="SMART" id="SM01047">
    <property type="entry name" value="C1_4"/>
    <property type="match status" value="1"/>
</dbReference>
<dbReference type="InterPro" id="IPR002035">
    <property type="entry name" value="VWF_A"/>
</dbReference>
<evidence type="ECO:0000256" key="12">
    <source>
        <dbReference type="PIRSR" id="PIRSR015919-1"/>
    </source>
</evidence>
<evidence type="ECO:0000256" key="5">
    <source>
        <dbReference type="ARBA" id="ARBA00022771"/>
    </source>
</evidence>
<evidence type="ECO:0000256" key="2">
    <source>
        <dbReference type="ARBA" id="ARBA00006092"/>
    </source>
</evidence>
<protein>
    <recommendedName>
        <fullName evidence="11">General transcription factor IIH subunit</fullName>
    </recommendedName>
</protein>
<evidence type="ECO:0000256" key="9">
    <source>
        <dbReference type="ARBA" id="ARBA00023204"/>
    </source>
</evidence>
<feature type="compositionally biased region" description="Basic and acidic residues" evidence="13">
    <location>
        <begin position="352"/>
        <end position="363"/>
    </location>
</feature>
<dbReference type="EMBL" id="CAXLJL010000099">
    <property type="protein sequence ID" value="CAL5131540.1"/>
    <property type="molecule type" value="Genomic_DNA"/>
</dbReference>
<dbReference type="Pfam" id="PF04056">
    <property type="entry name" value="Ssl1"/>
    <property type="match status" value="1"/>
</dbReference>
<evidence type="ECO:0000259" key="14">
    <source>
        <dbReference type="PROSITE" id="PS00028"/>
    </source>
</evidence>
<keyword evidence="9" id="KW-0234">DNA repair</keyword>
<dbReference type="PROSITE" id="PS00028">
    <property type="entry name" value="ZINC_FINGER_C2H2_1"/>
    <property type="match status" value="1"/>
</dbReference>
<evidence type="ECO:0000256" key="8">
    <source>
        <dbReference type="ARBA" id="ARBA00023163"/>
    </source>
</evidence>
<dbReference type="FunFam" id="3.40.50.410:FF:000015">
    <property type="entry name" value="General transcription factor IIH subunit 2"/>
    <property type="match status" value="1"/>
</dbReference>
<dbReference type="GO" id="GO:0006357">
    <property type="term" value="P:regulation of transcription by RNA polymerase II"/>
    <property type="evidence" value="ECO:0007669"/>
    <property type="project" value="TreeGrafter"/>
</dbReference>
<comment type="caution">
    <text evidence="15">The sequence shown here is derived from an EMBL/GenBank/DDBJ whole genome shotgun (WGS) entry which is preliminary data.</text>
</comment>